<evidence type="ECO:0000256" key="2">
    <source>
        <dbReference type="SAM" id="Phobius"/>
    </source>
</evidence>
<evidence type="ECO:0000256" key="1">
    <source>
        <dbReference type="SAM" id="MobiDB-lite"/>
    </source>
</evidence>
<accession>A0A4Q5AFH0</accession>
<feature type="region of interest" description="Disordered" evidence="1">
    <location>
        <begin position="1"/>
        <end position="20"/>
    </location>
</feature>
<name>A0A4Q5AFH0_9BIFI</name>
<gene>
    <name evidence="3" type="ORF">PG2032B_1040</name>
</gene>
<dbReference type="EMBL" id="RYUQ01000002">
    <property type="protein sequence ID" value="RYQ26444.1"/>
    <property type="molecule type" value="Genomic_DNA"/>
</dbReference>
<dbReference type="RefSeq" id="WP_129853650.1">
    <property type="nucleotide sequence ID" value="NZ_RYUQ01000002.1"/>
</dbReference>
<sequence length="243" mass="26394">MTSQQPAPQQPVVPPEPKSATTPVITLKWWHLLITVVLVAAVSVGCTLLVTTLTKTKSEPSAEQKAQQSFEAPDSKPEEEPEIPQAETSDRGFLIKRTGDESALLKQDGKTRVASWTLTGIEVGATCTSSYAEPPQNGHYVTLSFDVNTYEDLIQVHGYPLSLTGNQWQYYLADGTLWNGTPTSTSTYSCLADTDTLSNQIGASTQASGKIVFDLPTTDGILAFSDDGWRSGWEYPLKEHPTA</sequence>
<evidence type="ECO:0000313" key="4">
    <source>
        <dbReference type="Proteomes" id="UP000292535"/>
    </source>
</evidence>
<evidence type="ECO:0008006" key="5">
    <source>
        <dbReference type="Google" id="ProtNLM"/>
    </source>
</evidence>
<feature type="compositionally biased region" description="Pro residues" evidence="1">
    <location>
        <begin position="8"/>
        <end position="17"/>
    </location>
</feature>
<feature type="transmembrane region" description="Helical" evidence="2">
    <location>
        <begin position="29"/>
        <end position="50"/>
    </location>
</feature>
<protein>
    <recommendedName>
        <fullName evidence="5">DUF4352 domain-containing protein</fullName>
    </recommendedName>
</protein>
<proteinExistence type="predicted"/>
<evidence type="ECO:0000313" key="3">
    <source>
        <dbReference type="EMBL" id="RYQ26444.1"/>
    </source>
</evidence>
<keyword evidence="2" id="KW-0812">Transmembrane</keyword>
<organism evidence="3 4">
    <name type="scientific">Bifidobacterium pseudolongum subsp. globosum</name>
    <dbReference type="NCBI Taxonomy" id="1690"/>
    <lineage>
        <taxon>Bacteria</taxon>
        <taxon>Bacillati</taxon>
        <taxon>Actinomycetota</taxon>
        <taxon>Actinomycetes</taxon>
        <taxon>Bifidobacteriales</taxon>
        <taxon>Bifidobacteriaceae</taxon>
        <taxon>Bifidobacterium</taxon>
    </lineage>
</organism>
<reference evidence="3 4" key="1">
    <citation type="submission" date="2018-12" db="EMBL/GenBank/DDBJ databases">
        <title>Unveiling genomic diversity among members of the Bifidobacterium pseudolongum species, a widely distributed gut commensal of the animal kingdom.</title>
        <authorList>
            <person name="Lugli G.A."/>
            <person name="Duranti S."/>
            <person name="Albert K."/>
            <person name="Mancabelli L."/>
            <person name="Napoli S."/>
            <person name="Viappiani A."/>
            <person name="Anzalone R."/>
            <person name="Longhi G."/>
            <person name="Milani C."/>
            <person name="Turroni F."/>
            <person name="Alessandri G."/>
            <person name="Sela D.A."/>
            <person name="Van Sinderen D."/>
            <person name="Ventura M."/>
        </authorList>
    </citation>
    <scope>NUCLEOTIDE SEQUENCE [LARGE SCALE GENOMIC DNA]</scope>
    <source>
        <strain evidence="3 4">2032B</strain>
    </source>
</reference>
<feature type="region of interest" description="Disordered" evidence="1">
    <location>
        <begin position="55"/>
        <end position="90"/>
    </location>
</feature>
<comment type="caution">
    <text evidence="3">The sequence shown here is derived from an EMBL/GenBank/DDBJ whole genome shotgun (WGS) entry which is preliminary data.</text>
</comment>
<keyword evidence="2" id="KW-0472">Membrane</keyword>
<keyword evidence="2" id="KW-1133">Transmembrane helix</keyword>
<dbReference type="Proteomes" id="UP000292535">
    <property type="component" value="Unassembled WGS sequence"/>
</dbReference>
<dbReference type="AlphaFoldDB" id="A0A4Q5AFH0"/>